<reference evidence="1" key="1">
    <citation type="submission" date="2018-02" db="EMBL/GenBank/DDBJ databases">
        <title>Rhizophora mucronata_Transcriptome.</title>
        <authorList>
            <person name="Meera S.P."/>
            <person name="Sreeshan A."/>
            <person name="Augustine A."/>
        </authorList>
    </citation>
    <scope>NUCLEOTIDE SEQUENCE</scope>
    <source>
        <tissue evidence="1">Leaf</tissue>
    </source>
</reference>
<name>A0A2P2IWK3_RHIMU</name>
<protein>
    <submittedName>
        <fullName evidence="1">Glycogen synthase kinase-3 like MsK-1</fullName>
    </submittedName>
</protein>
<sequence>MLWHQFNQCLHWHPLQLMGFEIKNWWKKTSIWQAGAWIT</sequence>
<accession>A0A2P2IWK3</accession>
<dbReference type="GO" id="GO:0016301">
    <property type="term" value="F:kinase activity"/>
    <property type="evidence" value="ECO:0007669"/>
    <property type="project" value="UniProtKB-KW"/>
</dbReference>
<keyword evidence="1" id="KW-0418">Kinase</keyword>
<dbReference type="EMBL" id="GGEC01005120">
    <property type="protein sequence ID" value="MBW85603.1"/>
    <property type="molecule type" value="Transcribed_RNA"/>
</dbReference>
<dbReference type="AlphaFoldDB" id="A0A2P2IWK3"/>
<evidence type="ECO:0000313" key="1">
    <source>
        <dbReference type="EMBL" id="MBW85603.1"/>
    </source>
</evidence>
<proteinExistence type="predicted"/>
<organism evidence="1">
    <name type="scientific">Rhizophora mucronata</name>
    <name type="common">Asiatic mangrove</name>
    <dbReference type="NCBI Taxonomy" id="61149"/>
    <lineage>
        <taxon>Eukaryota</taxon>
        <taxon>Viridiplantae</taxon>
        <taxon>Streptophyta</taxon>
        <taxon>Embryophyta</taxon>
        <taxon>Tracheophyta</taxon>
        <taxon>Spermatophyta</taxon>
        <taxon>Magnoliopsida</taxon>
        <taxon>eudicotyledons</taxon>
        <taxon>Gunneridae</taxon>
        <taxon>Pentapetalae</taxon>
        <taxon>rosids</taxon>
        <taxon>fabids</taxon>
        <taxon>Malpighiales</taxon>
        <taxon>Rhizophoraceae</taxon>
        <taxon>Rhizophora</taxon>
    </lineage>
</organism>
<keyword evidence="1" id="KW-0808">Transferase</keyword>